<reference evidence="2 3" key="1">
    <citation type="submission" date="2019-01" db="EMBL/GenBank/DDBJ databases">
        <authorList>
            <person name="Alioto T."/>
            <person name="Alioto T."/>
        </authorList>
    </citation>
    <scope>NUCLEOTIDE SEQUENCE [LARGE SCALE GENOMIC DNA]</scope>
</reference>
<name>A0A485P301_LYNPA</name>
<protein>
    <submittedName>
        <fullName evidence="2">Uncharacterized protein</fullName>
    </submittedName>
</protein>
<dbReference type="AlphaFoldDB" id="A0A485P301"/>
<proteinExistence type="predicted"/>
<feature type="region of interest" description="Disordered" evidence="1">
    <location>
        <begin position="1"/>
        <end position="21"/>
    </location>
</feature>
<dbReference type="EMBL" id="CAAGRJ010029226">
    <property type="protein sequence ID" value="VFV40515.1"/>
    <property type="molecule type" value="Genomic_DNA"/>
</dbReference>
<evidence type="ECO:0000313" key="2">
    <source>
        <dbReference type="EMBL" id="VFV40515.1"/>
    </source>
</evidence>
<feature type="region of interest" description="Disordered" evidence="1">
    <location>
        <begin position="51"/>
        <end position="88"/>
    </location>
</feature>
<accession>A0A485P301</accession>
<gene>
    <name evidence="2" type="ORF">LYPA_23C019239</name>
</gene>
<organism evidence="2 3">
    <name type="scientific">Lynx pardinus</name>
    <name type="common">Iberian lynx</name>
    <name type="synonym">Felis pardina</name>
    <dbReference type="NCBI Taxonomy" id="191816"/>
    <lineage>
        <taxon>Eukaryota</taxon>
        <taxon>Metazoa</taxon>
        <taxon>Chordata</taxon>
        <taxon>Craniata</taxon>
        <taxon>Vertebrata</taxon>
        <taxon>Euteleostomi</taxon>
        <taxon>Mammalia</taxon>
        <taxon>Eutheria</taxon>
        <taxon>Laurasiatheria</taxon>
        <taxon>Carnivora</taxon>
        <taxon>Feliformia</taxon>
        <taxon>Felidae</taxon>
        <taxon>Felinae</taxon>
        <taxon>Lynx</taxon>
    </lineage>
</organism>
<keyword evidence="3" id="KW-1185">Reference proteome</keyword>
<evidence type="ECO:0000313" key="3">
    <source>
        <dbReference type="Proteomes" id="UP000386466"/>
    </source>
</evidence>
<feature type="compositionally biased region" description="Basic residues" evidence="1">
    <location>
        <begin position="75"/>
        <end position="88"/>
    </location>
</feature>
<sequence length="88" mass="9173">MEAPGRCRPVEISEASRTATRGLSCPWPAGGWEAALPLGCLGSASLLPAARRPRGARPPVRAAEIGGGGHVGGHVLRRARSKRKWGLV</sequence>
<dbReference type="Proteomes" id="UP000386466">
    <property type="component" value="Unassembled WGS sequence"/>
</dbReference>
<evidence type="ECO:0000256" key="1">
    <source>
        <dbReference type="SAM" id="MobiDB-lite"/>
    </source>
</evidence>